<reference evidence="2 3" key="1">
    <citation type="submission" date="2023-08" db="EMBL/GenBank/DDBJ databases">
        <title>Black Yeasts Isolated from many extreme environments.</title>
        <authorList>
            <person name="Coleine C."/>
            <person name="Stajich J.E."/>
            <person name="Selbmann L."/>
        </authorList>
    </citation>
    <scope>NUCLEOTIDE SEQUENCE [LARGE SCALE GENOMIC DNA]</scope>
    <source>
        <strain evidence="2 3">CCFEE 5885</strain>
    </source>
</reference>
<sequence length="209" mass="23425">MPATTLLHRIGRQTVSHKGHMTSSRHFSASTSPAAAQYHIPKRVVHIAVPLLVATYGILRLTDPSSAPEPPRKLMEKVQGKCTKTHASDLNKYIKAYPDEMSDEHTIGWNTMYGSFKEHRKMESEQARIEEEDARQQARHARSDKNKDRSTKVEGTMATKGSNTNISHRPEMIDEADATRGQTFMERVAGRVAEGKRKLTLATKGSDLF</sequence>
<dbReference type="EMBL" id="JAVRRG010000130">
    <property type="protein sequence ID" value="KAK5081923.1"/>
    <property type="molecule type" value="Genomic_DNA"/>
</dbReference>
<proteinExistence type="predicted"/>
<comment type="caution">
    <text evidence="2">The sequence shown here is derived from an EMBL/GenBank/DDBJ whole genome shotgun (WGS) entry which is preliminary data.</text>
</comment>
<evidence type="ECO:0000313" key="3">
    <source>
        <dbReference type="Proteomes" id="UP001345013"/>
    </source>
</evidence>
<feature type="compositionally biased region" description="Basic and acidic residues" evidence="1">
    <location>
        <begin position="141"/>
        <end position="152"/>
    </location>
</feature>
<evidence type="ECO:0000256" key="1">
    <source>
        <dbReference type="SAM" id="MobiDB-lite"/>
    </source>
</evidence>
<evidence type="ECO:0000313" key="2">
    <source>
        <dbReference type="EMBL" id="KAK5081923.1"/>
    </source>
</evidence>
<dbReference type="Proteomes" id="UP001345013">
    <property type="component" value="Unassembled WGS sequence"/>
</dbReference>
<protein>
    <submittedName>
        <fullName evidence="2">Uncharacterized protein</fullName>
    </submittedName>
</protein>
<gene>
    <name evidence="2" type="ORF">LTR24_008012</name>
</gene>
<accession>A0ABR0K338</accession>
<keyword evidence="3" id="KW-1185">Reference proteome</keyword>
<organism evidence="2 3">
    <name type="scientific">Lithohypha guttulata</name>
    <dbReference type="NCBI Taxonomy" id="1690604"/>
    <lineage>
        <taxon>Eukaryota</taxon>
        <taxon>Fungi</taxon>
        <taxon>Dikarya</taxon>
        <taxon>Ascomycota</taxon>
        <taxon>Pezizomycotina</taxon>
        <taxon>Eurotiomycetes</taxon>
        <taxon>Chaetothyriomycetidae</taxon>
        <taxon>Chaetothyriales</taxon>
        <taxon>Trichomeriaceae</taxon>
        <taxon>Lithohypha</taxon>
    </lineage>
</organism>
<name>A0ABR0K338_9EURO</name>
<feature type="region of interest" description="Disordered" evidence="1">
    <location>
        <begin position="121"/>
        <end position="167"/>
    </location>
</feature>